<keyword evidence="1 2" id="KW-0103">Bromodomain</keyword>
<dbReference type="GO" id="GO:0007010">
    <property type="term" value="P:cytoskeleton organization"/>
    <property type="evidence" value="ECO:0007669"/>
    <property type="project" value="TreeGrafter"/>
</dbReference>
<accession>A0A8E0S6Z1</accession>
<evidence type="ECO:0000256" key="2">
    <source>
        <dbReference type="PROSITE-ProRule" id="PRU00035"/>
    </source>
</evidence>
<feature type="compositionally biased region" description="Basic residues" evidence="4">
    <location>
        <begin position="848"/>
        <end position="864"/>
    </location>
</feature>
<comment type="caution">
    <text evidence="6">The sequence shown here is derived from an EMBL/GenBank/DDBJ whole genome shotgun (WGS) entry which is preliminary data.</text>
</comment>
<feature type="region of interest" description="Disordered" evidence="4">
    <location>
        <begin position="1591"/>
        <end position="1651"/>
    </location>
</feature>
<dbReference type="OrthoDB" id="6284796at2759"/>
<keyword evidence="3" id="KW-0853">WD repeat</keyword>
<feature type="compositionally biased region" description="Basic and acidic residues" evidence="4">
    <location>
        <begin position="1142"/>
        <end position="1153"/>
    </location>
</feature>
<feature type="region of interest" description="Disordered" evidence="4">
    <location>
        <begin position="1548"/>
        <end position="1573"/>
    </location>
</feature>
<feature type="region of interest" description="Disordered" evidence="4">
    <location>
        <begin position="1142"/>
        <end position="1168"/>
    </location>
</feature>
<dbReference type="SUPFAM" id="SSF47370">
    <property type="entry name" value="Bromodomain"/>
    <property type="match status" value="2"/>
</dbReference>
<evidence type="ECO:0000256" key="1">
    <source>
        <dbReference type="ARBA" id="ARBA00023117"/>
    </source>
</evidence>
<dbReference type="InterPro" id="IPR036427">
    <property type="entry name" value="Bromodomain-like_sf"/>
</dbReference>
<dbReference type="PANTHER" id="PTHR16266">
    <property type="entry name" value="WD REPEAT DOMAIN 9"/>
    <property type="match status" value="1"/>
</dbReference>
<feature type="compositionally biased region" description="Polar residues" evidence="4">
    <location>
        <begin position="441"/>
        <end position="450"/>
    </location>
</feature>
<dbReference type="InterPro" id="IPR036322">
    <property type="entry name" value="WD40_repeat_dom_sf"/>
</dbReference>
<feature type="compositionally biased region" description="Low complexity" evidence="4">
    <location>
        <begin position="737"/>
        <end position="748"/>
    </location>
</feature>
<feature type="compositionally biased region" description="Basic residues" evidence="4">
    <location>
        <begin position="910"/>
        <end position="922"/>
    </location>
</feature>
<protein>
    <recommendedName>
        <fullName evidence="5">Bromo domain-containing protein</fullName>
    </recommendedName>
</protein>
<feature type="compositionally biased region" description="Basic and acidic residues" evidence="4">
    <location>
        <begin position="1637"/>
        <end position="1646"/>
    </location>
</feature>
<dbReference type="Pfam" id="PF00400">
    <property type="entry name" value="WD40"/>
    <property type="match status" value="2"/>
</dbReference>
<gene>
    <name evidence="6" type="ORF">FBUS_03980</name>
</gene>
<feature type="compositionally biased region" description="Basic and acidic residues" evidence="4">
    <location>
        <begin position="798"/>
        <end position="808"/>
    </location>
</feature>
<evidence type="ECO:0000256" key="4">
    <source>
        <dbReference type="SAM" id="MobiDB-lite"/>
    </source>
</evidence>
<evidence type="ECO:0000313" key="6">
    <source>
        <dbReference type="EMBL" id="KAA0198248.1"/>
    </source>
</evidence>
<dbReference type="SMART" id="SM00320">
    <property type="entry name" value="WD40"/>
    <property type="match status" value="3"/>
</dbReference>
<reference evidence="6" key="1">
    <citation type="submission" date="2019-05" db="EMBL/GenBank/DDBJ databases">
        <title>Annotation for the trematode Fasciolopsis buski.</title>
        <authorList>
            <person name="Choi Y.-J."/>
        </authorList>
    </citation>
    <scope>NUCLEOTIDE SEQUENCE</scope>
    <source>
        <strain evidence="6">HT</strain>
        <tissue evidence="6">Whole worm</tissue>
    </source>
</reference>
<dbReference type="GO" id="GO:0008360">
    <property type="term" value="P:regulation of cell shape"/>
    <property type="evidence" value="ECO:0007669"/>
    <property type="project" value="TreeGrafter"/>
</dbReference>
<dbReference type="PANTHER" id="PTHR16266:SF17">
    <property type="entry name" value="BRWD3"/>
    <property type="match status" value="1"/>
</dbReference>
<dbReference type="Gene3D" id="2.130.10.10">
    <property type="entry name" value="YVTN repeat-like/Quinoprotein amine dehydrogenase"/>
    <property type="match status" value="1"/>
</dbReference>
<feature type="compositionally biased region" description="Basic residues" evidence="4">
    <location>
        <begin position="1603"/>
        <end position="1614"/>
    </location>
</feature>
<dbReference type="InterPro" id="IPR001680">
    <property type="entry name" value="WD40_rpt"/>
</dbReference>
<dbReference type="GO" id="GO:0005634">
    <property type="term" value="C:nucleus"/>
    <property type="evidence" value="ECO:0007669"/>
    <property type="project" value="TreeGrafter"/>
</dbReference>
<feature type="compositionally biased region" description="Polar residues" evidence="4">
    <location>
        <begin position="1615"/>
        <end position="1629"/>
    </location>
</feature>
<feature type="region of interest" description="Disordered" evidence="4">
    <location>
        <begin position="698"/>
        <end position="717"/>
    </location>
</feature>
<feature type="compositionally biased region" description="Acidic residues" evidence="4">
    <location>
        <begin position="755"/>
        <end position="772"/>
    </location>
</feature>
<evidence type="ECO:0000256" key="3">
    <source>
        <dbReference type="PROSITE-ProRule" id="PRU00221"/>
    </source>
</evidence>
<feature type="repeat" description="WD" evidence="3">
    <location>
        <begin position="153"/>
        <end position="195"/>
    </location>
</feature>
<proteinExistence type="predicted"/>
<feature type="compositionally biased region" description="Basic residues" evidence="4">
    <location>
        <begin position="826"/>
        <end position="839"/>
    </location>
</feature>
<evidence type="ECO:0000259" key="5">
    <source>
        <dbReference type="PROSITE" id="PS50014"/>
    </source>
</evidence>
<feature type="compositionally biased region" description="Basic residues" evidence="4">
    <location>
        <begin position="786"/>
        <end position="797"/>
    </location>
</feature>
<dbReference type="GO" id="GO:0006357">
    <property type="term" value="P:regulation of transcription by RNA polymerase II"/>
    <property type="evidence" value="ECO:0007669"/>
    <property type="project" value="TreeGrafter"/>
</dbReference>
<feature type="region of interest" description="Disordered" evidence="4">
    <location>
        <begin position="897"/>
        <end position="960"/>
    </location>
</feature>
<dbReference type="CDD" id="cd04369">
    <property type="entry name" value="Bromodomain"/>
    <property type="match status" value="1"/>
</dbReference>
<name>A0A8E0S6Z1_9TREM</name>
<dbReference type="SUPFAM" id="SSF50978">
    <property type="entry name" value="WD40 repeat-like"/>
    <property type="match status" value="1"/>
</dbReference>
<dbReference type="InterPro" id="IPR052060">
    <property type="entry name" value="Bromo_WD_repeat"/>
</dbReference>
<feature type="region of interest" description="Disordered" evidence="4">
    <location>
        <begin position="786"/>
        <end position="879"/>
    </location>
</feature>
<feature type="region of interest" description="Disordered" evidence="4">
    <location>
        <begin position="406"/>
        <end position="452"/>
    </location>
</feature>
<feature type="region of interest" description="Disordered" evidence="4">
    <location>
        <begin position="1920"/>
        <end position="1962"/>
    </location>
</feature>
<sequence>MSASSVTGDQWSCCSITVHPTVRFTTAAEGTLVEFWPSITCMDVSPGSTLVATGCSDQRVRLYHLVYPTKPELAAVLDAHEFLTRIRAFRVCSYNSRVLTTVNDDKCLLQLYSIKCRPCLLTWSMHDKYLIASMKNGSVYVYFGDSGRLATVIEGHEGAVHSVAPSPLNEEILATAGVDGRFQIWHIERHRTYAAQQEIPVSSNLVGNTASYVTEETKLPSDASPLLYYYRYPPGRFHLTAGVVWLPADSTVTDQPIWSGARRTVRDTPGGNGPGHETNNDAYTHHGVGSSSQLHQRITACRALPTSEGVGFVLVTKNGLLSVFRPGFRGTEQSNGPNLSAWGEHTCSRFDPDADQNKVDEQFFHWELDSVIWRPTVIDESDPVAVRMFQQVASILGSPLAPQTAGAHCRVRGQRNPRTGGILGRQARGPNRTDNPHDASTDSTSDNRTPVTGVANLYKPPTTVLFEIIHDPSGVPFHRLPPPYLTNFVGAPLRSEAQLQVPGRSGLEDPMDLVPTLTIDEDGVDIVLDDIQFCTSVPSDYCPPIRSATVRPIEGKTYLWQSLWLDGHHSLVEPLTESELALQMKQLYSLYRDELDLYFSKNNSIISLGETVVGTDKPYICVQPTQGGFNTPNPHSSNLYRDLLSSMGEMHLDRPNSTGTVIETIDSMQPVVELTGPSFLHAFLAKRFQSRMQMNTTNQNEANDNSASEQIDGCSTTEPTYRECGPCPGQSFTVDRNSSLPSSSNNQSVVRIADDLDDVDEEDLDDASEESEWSEHIDVEIGWWHRQRRRPRPRRSATTHETEERQRNNETTSAPDVPNPHPITSIRRHSRTQHSRTRRTGVSNTGRLQRRRQQQHQQHSRQRRVNVAVHPSRRSIRQQHRLMLRRRILRDMRLAEARAERDGQQQVRRSERRLRSRIRRSSHSSIPPDGSVATSNVNSSGINSATPNKESSEETESVDLVPARRERLKRRLIRSMDYALFTASSVPLSAIPPEGYLGPDCEGPVYSPDHNAPALLWPGPHFDWVSTLHPTATPYVPQVGDNLVYIVRGHREYLNQSWQNSELPTLTSSIEHGDSLTITGTASSSGSLPWVTWPEIPPYTCGIVSEIRYTTVRTITDNSTTRMPTSTYRGARARAAWRRRGTRSEVKHAEISSKRLPTGSVPVRLPGASTSSSSSVVPSVAYSGDSFVRLVTLRLSVNPRDQPYAHLATANAAGCRSNGKCDGSVPENVYIDVTYHDVDGVLDFLILRHLFDAAIRRQWKRGDLFICPVGDVWWTGRVLHSPSNFLANPTAMCQPSTSSVPASPQFTKDPWLACLIRWSNDSKSIDEPDDDLGYSILDVLDSSLRDSDSRDGLPDNVDRLSPWDMHIPYSNPSGTPETGRVCPSQSQVREIYGVPSDCSFDDTRSSHKQSHTDHILRLKSWSSRAETVLACFREIMKLPVSKLFNQPVDLVSYPDYLFVNPYPVDLALIVARLTTGFYRQPEAVRSDLQHLVDNAVRYNRPDSAVVQHARLVFQLAVRALELTRFRPSQVPKEYERLSKCDSNSVQIPTTSYLRRSHSRSKSPGLEDEHNQSAAQIRPVLDSEATQIGSLPPCETRVCNSPTHRVRHSQRKRQSRPYTDSSSETKTSSLVDGDDENANERLGRSEADSCSCSFSPSQWVPHCVSLMKQLYSDERSMFFREPIDDDLYPDYKDIVPVPMDLSTVQKRLRNTLEAAHPRYRDLRTRASCGHRRPLAVYTCPHSFVRDLYRIVRNSKLYNDDPETVVYGDTRWLEDWIEQVVVTSLRQHGFWPIRESAENEHLVPPQWRKTRGHTSGLRARPRLSNRSHVRGSLYKRRKIVTRFSSKIPRLQTQTQRNHESNLPHRTSSGRVVRPPLRNSGTIPYTSSLSSDDGLSDIPEERDQVVLPRFNVIKRGRRARLASVSPRRSETPLRRSKRRCRRIGRHRSTVLSGLDGHEGESDEAD</sequence>
<feature type="compositionally biased region" description="Polar residues" evidence="4">
    <location>
        <begin position="932"/>
        <end position="949"/>
    </location>
</feature>
<dbReference type="PROSITE" id="PS50294">
    <property type="entry name" value="WD_REPEATS_REGION"/>
    <property type="match status" value="1"/>
</dbReference>
<feature type="region of interest" description="Disordered" evidence="4">
    <location>
        <begin position="735"/>
        <end position="773"/>
    </location>
</feature>
<dbReference type="Proteomes" id="UP000728185">
    <property type="component" value="Unassembled WGS sequence"/>
</dbReference>
<keyword evidence="7" id="KW-1185">Reference proteome</keyword>
<dbReference type="Pfam" id="PF00439">
    <property type="entry name" value="Bromodomain"/>
    <property type="match status" value="2"/>
</dbReference>
<feature type="compositionally biased region" description="Basic residues" evidence="4">
    <location>
        <begin position="1931"/>
        <end position="1945"/>
    </location>
</feature>
<dbReference type="PROSITE" id="PS50082">
    <property type="entry name" value="WD_REPEATS_2"/>
    <property type="match status" value="1"/>
</dbReference>
<feature type="domain" description="Bromo" evidence="5">
    <location>
        <begin position="1436"/>
        <end position="1506"/>
    </location>
</feature>
<feature type="region of interest" description="Disordered" evidence="4">
    <location>
        <begin position="1846"/>
        <end position="1894"/>
    </location>
</feature>
<evidence type="ECO:0000313" key="7">
    <source>
        <dbReference type="Proteomes" id="UP000728185"/>
    </source>
</evidence>
<dbReference type="InterPro" id="IPR001487">
    <property type="entry name" value="Bromodomain"/>
</dbReference>
<dbReference type="InterPro" id="IPR015943">
    <property type="entry name" value="WD40/YVTN_repeat-like_dom_sf"/>
</dbReference>
<feature type="domain" description="Bromo" evidence="5">
    <location>
        <begin position="1670"/>
        <end position="1764"/>
    </location>
</feature>
<dbReference type="Gene3D" id="1.20.920.10">
    <property type="entry name" value="Bromodomain-like"/>
    <property type="match status" value="2"/>
</dbReference>
<organism evidence="6 7">
    <name type="scientific">Fasciolopsis buskii</name>
    <dbReference type="NCBI Taxonomy" id="27845"/>
    <lineage>
        <taxon>Eukaryota</taxon>
        <taxon>Metazoa</taxon>
        <taxon>Spiralia</taxon>
        <taxon>Lophotrochozoa</taxon>
        <taxon>Platyhelminthes</taxon>
        <taxon>Trematoda</taxon>
        <taxon>Digenea</taxon>
        <taxon>Plagiorchiida</taxon>
        <taxon>Echinostomata</taxon>
        <taxon>Echinostomatoidea</taxon>
        <taxon>Fasciolidae</taxon>
        <taxon>Fasciolopsis</taxon>
    </lineage>
</organism>
<dbReference type="PROSITE" id="PS50014">
    <property type="entry name" value="BROMODOMAIN_2"/>
    <property type="match status" value="2"/>
</dbReference>
<dbReference type="EMBL" id="LUCM01001862">
    <property type="protein sequence ID" value="KAA0198248.1"/>
    <property type="molecule type" value="Genomic_DNA"/>
</dbReference>
<dbReference type="SMART" id="SM00297">
    <property type="entry name" value="BROMO"/>
    <property type="match status" value="2"/>
</dbReference>